<evidence type="ECO:0000313" key="13">
    <source>
        <dbReference type="Proteomes" id="UP000735302"/>
    </source>
</evidence>
<dbReference type="GO" id="GO:0003723">
    <property type="term" value="F:RNA binding"/>
    <property type="evidence" value="ECO:0007669"/>
    <property type="project" value="InterPro"/>
</dbReference>
<feature type="region of interest" description="Disordered" evidence="10">
    <location>
        <begin position="30"/>
        <end position="54"/>
    </location>
</feature>
<evidence type="ECO:0000256" key="5">
    <source>
        <dbReference type="ARBA" id="ARBA00022679"/>
    </source>
</evidence>
<evidence type="ECO:0000256" key="1">
    <source>
        <dbReference type="ARBA" id="ARBA00004173"/>
    </source>
</evidence>
<sequence length="338" mass="37677">MFCKELKKVLKVSKDAAKICSQYIHNSSQNKSNTQAVHHSKSKPAHLYNHGLSGKGKSKRVNLLDLPTIQGEVVFGLHPVCLALQAGRRDKFYTLYINNRFLETEHDNATISKIIEITMQKRIPIQPTSKAFLDQLAGNRPHQGVCLDVDELNVPEWAEDTEICRSFKHMPLWLLLHNVQDPMNVGAILRTAHYLGMDKVVVSALDSCRLSPVVSKASAGAMEVIDLIRLPKYTSEIGLCEWWQSRGWEVVGTAIDEEMRGDCKPCSLYDFSPTRPIMVLLGNEGTGLNPALVRICDKLITIPSHEKSQTPHAVGSLNVSVAAGILLHWLRVSSLKEK</sequence>
<comment type="caution">
    <text evidence="12">The sequence shown here is derived from an EMBL/GenBank/DDBJ whole genome shotgun (WGS) entry which is preliminary data.</text>
</comment>
<dbReference type="InterPro" id="IPR029064">
    <property type="entry name" value="Ribosomal_eL30-like_sf"/>
</dbReference>
<keyword evidence="7" id="KW-0809">Transit peptide</keyword>
<reference evidence="12 13" key="1">
    <citation type="journal article" date="2021" name="Elife">
        <title>Chloroplast acquisition without the gene transfer in kleptoplastic sea slugs, Plakobranchus ocellatus.</title>
        <authorList>
            <person name="Maeda T."/>
            <person name="Takahashi S."/>
            <person name="Yoshida T."/>
            <person name="Shimamura S."/>
            <person name="Takaki Y."/>
            <person name="Nagai Y."/>
            <person name="Toyoda A."/>
            <person name="Suzuki Y."/>
            <person name="Arimoto A."/>
            <person name="Ishii H."/>
            <person name="Satoh N."/>
            <person name="Nishiyama T."/>
            <person name="Hasebe M."/>
            <person name="Maruyama T."/>
            <person name="Minagawa J."/>
            <person name="Obokata J."/>
            <person name="Shigenobu S."/>
        </authorList>
    </citation>
    <scope>NUCLEOTIDE SEQUENCE [LARGE SCALE GENOMIC DNA]</scope>
</reference>
<keyword evidence="3" id="KW-0698">rRNA processing</keyword>
<evidence type="ECO:0000256" key="10">
    <source>
        <dbReference type="SAM" id="MobiDB-lite"/>
    </source>
</evidence>
<dbReference type="SUPFAM" id="SSF55315">
    <property type="entry name" value="L30e-like"/>
    <property type="match status" value="1"/>
</dbReference>
<dbReference type="InterPro" id="IPR013123">
    <property type="entry name" value="SpoU_subst-bd"/>
</dbReference>
<keyword evidence="13" id="KW-1185">Reference proteome</keyword>
<evidence type="ECO:0000256" key="3">
    <source>
        <dbReference type="ARBA" id="ARBA00022552"/>
    </source>
</evidence>
<evidence type="ECO:0000256" key="4">
    <source>
        <dbReference type="ARBA" id="ARBA00022603"/>
    </source>
</evidence>
<dbReference type="InterPro" id="IPR029028">
    <property type="entry name" value="Alpha/beta_knot_MTases"/>
</dbReference>
<evidence type="ECO:0000259" key="11">
    <source>
        <dbReference type="SMART" id="SM00967"/>
    </source>
</evidence>
<evidence type="ECO:0000256" key="2">
    <source>
        <dbReference type="ARBA" id="ARBA00007228"/>
    </source>
</evidence>
<keyword evidence="8" id="KW-0496">Mitochondrion</keyword>
<dbReference type="EMBL" id="BLXT01007857">
    <property type="protein sequence ID" value="GFO43159.1"/>
    <property type="molecule type" value="Genomic_DNA"/>
</dbReference>
<evidence type="ECO:0000313" key="12">
    <source>
        <dbReference type="EMBL" id="GFO43159.1"/>
    </source>
</evidence>
<keyword evidence="6" id="KW-0949">S-adenosyl-L-methionine</keyword>
<accession>A0AAV4DFZ8</accession>
<dbReference type="Proteomes" id="UP000735302">
    <property type="component" value="Unassembled WGS sequence"/>
</dbReference>
<dbReference type="Pfam" id="PF00588">
    <property type="entry name" value="SpoU_methylase"/>
    <property type="match status" value="1"/>
</dbReference>
<dbReference type="GO" id="GO:0016435">
    <property type="term" value="F:rRNA (guanine) methyltransferase activity"/>
    <property type="evidence" value="ECO:0007669"/>
    <property type="project" value="TreeGrafter"/>
</dbReference>
<comment type="subcellular location">
    <subcellularLocation>
        <location evidence="1">Mitochondrion</location>
    </subcellularLocation>
</comment>
<dbReference type="PANTHER" id="PTHR46103">
    <property type="entry name" value="RRNA METHYLTRANSFERASE 1, MITOCHONDRIAL"/>
    <property type="match status" value="1"/>
</dbReference>
<dbReference type="GO" id="GO:0005739">
    <property type="term" value="C:mitochondrion"/>
    <property type="evidence" value="ECO:0007669"/>
    <property type="project" value="UniProtKB-SubCell"/>
</dbReference>
<feature type="domain" description="RNA 2-O ribose methyltransferase substrate binding" evidence="11">
    <location>
        <begin position="73"/>
        <end position="155"/>
    </location>
</feature>
<name>A0AAV4DFZ8_9GAST</name>
<dbReference type="InterPro" id="IPR047182">
    <property type="entry name" value="MRM1"/>
</dbReference>
<keyword evidence="5" id="KW-0808">Transferase</keyword>
<dbReference type="InterPro" id="IPR029026">
    <property type="entry name" value="tRNA_m1G_MTases_N"/>
</dbReference>
<organism evidence="12 13">
    <name type="scientific">Plakobranchus ocellatus</name>
    <dbReference type="NCBI Taxonomy" id="259542"/>
    <lineage>
        <taxon>Eukaryota</taxon>
        <taxon>Metazoa</taxon>
        <taxon>Spiralia</taxon>
        <taxon>Lophotrochozoa</taxon>
        <taxon>Mollusca</taxon>
        <taxon>Gastropoda</taxon>
        <taxon>Heterobranchia</taxon>
        <taxon>Euthyneura</taxon>
        <taxon>Panpulmonata</taxon>
        <taxon>Sacoglossa</taxon>
        <taxon>Placobranchoidea</taxon>
        <taxon>Plakobranchidae</taxon>
        <taxon>Plakobranchus</taxon>
    </lineage>
</organism>
<keyword evidence="4 12" id="KW-0489">Methyltransferase</keyword>
<dbReference type="AlphaFoldDB" id="A0AAV4DFZ8"/>
<evidence type="ECO:0000256" key="6">
    <source>
        <dbReference type="ARBA" id="ARBA00022691"/>
    </source>
</evidence>
<dbReference type="SMART" id="SM00967">
    <property type="entry name" value="SpoU_sub_bind"/>
    <property type="match status" value="1"/>
</dbReference>
<dbReference type="InterPro" id="IPR001537">
    <property type="entry name" value="SpoU_MeTrfase"/>
</dbReference>
<dbReference type="CDD" id="cd18105">
    <property type="entry name" value="SpoU-like_MRM1"/>
    <property type="match status" value="1"/>
</dbReference>
<dbReference type="Gene3D" id="3.40.1280.10">
    <property type="match status" value="1"/>
</dbReference>
<dbReference type="SUPFAM" id="SSF75217">
    <property type="entry name" value="alpha/beta knot"/>
    <property type="match status" value="1"/>
</dbReference>
<evidence type="ECO:0000256" key="9">
    <source>
        <dbReference type="ARBA" id="ARBA00034881"/>
    </source>
</evidence>
<gene>
    <name evidence="12" type="ORF">PoB_006966400</name>
</gene>
<comment type="similarity">
    <text evidence="2">Belongs to the class IV-like SAM-binding methyltransferase superfamily. RNA methyltransferase TrmH family.</text>
</comment>
<evidence type="ECO:0000256" key="8">
    <source>
        <dbReference type="ARBA" id="ARBA00023128"/>
    </source>
</evidence>
<dbReference type="PANTHER" id="PTHR46103:SF1">
    <property type="entry name" value="RRNA METHYLTRANSFERASE 1, MITOCHONDRIAL"/>
    <property type="match status" value="1"/>
</dbReference>
<dbReference type="Gene3D" id="3.30.1330.30">
    <property type="match status" value="1"/>
</dbReference>
<dbReference type="Pfam" id="PF08032">
    <property type="entry name" value="SpoU_sub_bind"/>
    <property type="match status" value="1"/>
</dbReference>
<dbReference type="InterPro" id="IPR047261">
    <property type="entry name" value="MRM1_MeTrfase_dom"/>
</dbReference>
<protein>
    <recommendedName>
        <fullName evidence="9">rRNA methyltransferase 1, mitochondrial</fullName>
    </recommendedName>
</protein>
<proteinExistence type="inferred from homology"/>
<evidence type="ECO:0000256" key="7">
    <source>
        <dbReference type="ARBA" id="ARBA00022946"/>
    </source>
</evidence>